<protein>
    <recommendedName>
        <fullName evidence="1">Transposase IS4-like domain-containing protein</fullName>
    </recommendedName>
</protein>
<dbReference type="AlphaFoldDB" id="A0A3B0VWH0"/>
<evidence type="ECO:0000313" key="2">
    <source>
        <dbReference type="EMBL" id="VAW35704.1"/>
    </source>
</evidence>
<dbReference type="EMBL" id="UOEW01000110">
    <property type="protein sequence ID" value="VAW35704.1"/>
    <property type="molecule type" value="Genomic_DNA"/>
</dbReference>
<dbReference type="GO" id="GO:0003677">
    <property type="term" value="F:DNA binding"/>
    <property type="evidence" value="ECO:0007669"/>
    <property type="project" value="InterPro"/>
</dbReference>
<reference evidence="2" key="1">
    <citation type="submission" date="2018-06" db="EMBL/GenBank/DDBJ databases">
        <authorList>
            <person name="Zhirakovskaya E."/>
        </authorList>
    </citation>
    <scope>NUCLEOTIDE SEQUENCE</scope>
</reference>
<proteinExistence type="predicted"/>
<dbReference type="PANTHER" id="PTHR37529:SF1">
    <property type="entry name" value="TRANSPOSASE INSG FOR INSERTION SEQUENCE ELEMENT IS4-RELATED"/>
    <property type="match status" value="1"/>
</dbReference>
<organism evidence="2">
    <name type="scientific">hydrothermal vent metagenome</name>
    <dbReference type="NCBI Taxonomy" id="652676"/>
    <lineage>
        <taxon>unclassified sequences</taxon>
        <taxon>metagenomes</taxon>
        <taxon>ecological metagenomes</taxon>
    </lineage>
</organism>
<sequence>MDVKDYERSPKTIKIRELKVGGKLLITTFLSKKEMTKKQLKDFYKCRWHIELDIRNIKTTMGMTVFRCKSPEMVVKEMWLIVNQYQIEINDRVMIKKLLLLMSLKIVGNRSGRVEPRAVKKRHNNMLRLMKPRDLAREEIRKNGHPKKLK</sequence>
<dbReference type="InterPro" id="IPR012337">
    <property type="entry name" value="RNaseH-like_sf"/>
</dbReference>
<dbReference type="Pfam" id="PF01609">
    <property type="entry name" value="DDE_Tnp_1"/>
    <property type="match status" value="1"/>
</dbReference>
<accession>A0A3B0VWH0</accession>
<dbReference type="SUPFAM" id="SSF53098">
    <property type="entry name" value="Ribonuclease H-like"/>
    <property type="match status" value="1"/>
</dbReference>
<evidence type="ECO:0000259" key="1">
    <source>
        <dbReference type="Pfam" id="PF01609"/>
    </source>
</evidence>
<name>A0A3B0VWH0_9ZZZZ</name>
<dbReference type="PANTHER" id="PTHR37529">
    <property type="entry name" value="TRANSPOSASE INSG FOR INSERTION SEQUENCE ELEMENT IS4-RELATED"/>
    <property type="match status" value="1"/>
</dbReference>
<dbReference type="GO" id="GO:0006313">
    <property type="term" value="P:DNA transposition"/>
    <property type="evidence" value="ECO:0007669"/>
    <property type="project" value="InterPro"/>
</dbReference>
<gene>
    <name evidence="2" type="ORF">MNBD_GAMMA01-1542</name>
</gene>
<dbReference type="InterPro" id="IPR002559">
    <property type="entry name" value="Transposase_11"/>
</dbReference>
<dbReference type="GO" id="GO:0004803">
    <property type="term" value="F:transposase activity"/>
    <property type="evidence" value="ECO:0007669"/>
    <property type="project" value="InterPro"/>
</dbReference>
<feature type="domain" description="Transposase IS4-like" evidence="1">
    <location>
        <begin position="12"/>
        <end position="81"/>
    </location>
</feature>